<gene>
    <name evidence="13" type="ORF">KIW84_034832</name>
</gene>
<evidence type="ECO:0000256" key="7">
    <source>
        <dbReference type="ARBA" id="ARBA00022737"/>
    </source>
</evidence>
<protein>
    <recommendedName>
        <fullName evidence="12">Leucine-rich repeat-containing N-terminal plant-type domain-containing protein</fullName>
    </recommendedName>
</protein>
<dbReference type="Pfam" id="PF00560">
    <property type="entry name" value="LRR_1"/>
    <property type="match status" value="1"/>
</dbReference>
<keyword evidence="4" id="KW-0964">Secreted</keyword>
<dbReference type="Gramene" id="PSAT_LOCUS11767_t1">
    <property type="protein sequence ID" value="CAL5191841.1"/>
    <property type="gene ID" value="PSAT_LOCUS11767"/>
</dbReference>
<evidence type="ECO:0000256" key="8">
    <source>
        <dbReference type="ARBA" id="ARBA00022821"/>
    </source>
</evidence>
<keyword evidence="3" id="KW-0134">Cell wall</keyword>
<dbReference type="PROSITE" id="PS51450">
    <property type="entry name" value="LRR"/>
    <property type="match status" value="1"/>
</dbReference>
<dbReference type="InterPro" id="IPR051848">
    <property type="entry name" value="PGIP"/>
</dbReference>
<evidence type="ECO:0000256" key="11">
    <source>
        <dbReference type="ARBA" id="ARBA00038043"/>
    </source>
</evidence>
<evidence type="ECO:0000256" key="9">
    <source>
        <dbReference type="ARBA" id="ARBA00023136"/>
    </source>
</evidence>
<dbReference type="SUPFAM" id="SSF52058">
    <property type="entry name" value="L domain-like"/>
    <property type="match status" value="1"/>
</dbReference>
<comment type="subcellular location">
    <subcellularLocation>
        <location evidence="1">Membrane</location>
        <topology evidence="1">Peripheral membrane protein</topology>
    </subcellularLocation>
    <subcellularLocation>
        <location evidence="2">Secreted</location>
        <location evidence="2">Cell wall</location>
    </subcellularLocation>
</comment>
<evidence type="ECO:0000256" key="10">
    <source>
        <dbReference type="ARBA" id="ARBA00023157"/>
    </source>
</evidence>
<evidence type="ECO:0000256" key="1">
    <source>
        <dbReference type="ARBA" id="ARBA00004170"/>
    </source>
</evidence>
<dbReference type="Proteomes" id="UP001058974">
    <property type="component" value="Chromosome 3"/>
</dbReference>
<evidence type="ECO:0000313" key="13">
    <source>
        <dbReference type="EMBL" id="KAI5430398.1"/>
    </source>
</evidence>
<comment type="similarity">
    <text evidence="11">Belongs to the polygalacturonase-inhibiting protein family.</text>
</comment>
<reference evidence="13 14" key="1">
    <citation type="journal article" date="2022" name="Nat. Genet.">
        <title>Improved pea reference genome and pan-genome highlight genomic features and evolutionary characteristics.</title>
        <authorList>
            <person name="Yang T."/>
            <person name="Liu R."/>
            <person name="Luo Y."/>
            <person name="Hu S."/>
            <person name="Wang D."/>
            <person name="Wang C."/>
            <person name="Pandey M.K."/>
            <person name="Ge S."/>
            <person name="Xu Q."/>
            <person name="Li N."/>
            <person name="Li G."/>
            <person name="Huang Y."/>
            <person name="Saxena R.K."/>
            <person name="Ji Y."/>
            <person name="Li M."/>
            <person name="Yan X."/>
            <person name="He Y."/>
            <person name="Liu Y."/>
            <person name="Wang X."/>
            <person name="Xiang C."/>
            <person name="Varshney R.K."/>
            <person name="Ding H."/>
            <person name="Gao S."/>
            <person name="Zong X."/>
        </authorList>
    </citation>
    <scope>NUCLEOTIDE SEQUENCE [LARGE SCALE GENOMIC DNA]</scope>
    <source>
        <strain evidence="13 14">cv. Zhongwan 6</strain>
    </source>
</reference>
<dbReference type="PANTHER" id="PTHR48059">
    <property type="entry name" value="POLYGALACTURONASE INHIBITOR 1"/>
    <property type="match status" value="1"/>
</dbReference>
<dbReference type="PANTHER" id="PTHR48059:SF4">
    <property type="entry name" value="POLYGALACTURONASE INHIBITOR 1-RELATED"/>
    <property type="match status" value="1"/>
</dbReference>
<dbReference type="InterPro" id="IPR001611">
    <property type="entry name" value="Leu-rich_rpt"/>
</dbReference>
<dbReference type="InterPro" id="IPR013210">
    <property type="entry name" value="LRR_N_plant-typ"/>
</dbReference>
<dbReference type="PRINTS" id="PR00019">
    <property type="entry name" value="LEURICHRPT"/>
</dbReference>
<proteinExistence type="inferred from homology"/>
<dbReference type="GO" id="GO:0016020">
    <property type="term" value="C:membrane"/>
    <property type="evidence" value="ECO:0007669"/>
    <property type="project" value="UniProtKB-SubCell"/>
</dbReference>
<keyword evidence="5" id="KW-0433">Leucine-rich repeat</keyword>
<name>A0A9D4Y229_PEA</name>
<dbReference type="Gramene" id="Psat03G0483200-T1">
    <property type="protein sequence ID" value="KAI5430398.1"/>
    <property type="gene ID" value="KIW84_034832"/>
</dbReference>
<keyword evidence="9" id="KW-0472">Membrane</keyword>
<evidence type="ECO:0000256" key="3">
    <source>
        <dbReference type="ARBA" id="ARBA00022512"/>
    </source>
</evidence>
<evidence type="ECO:0000256" key="5">
    <source>
        <dbReference type="ARBA" id="ARBA00022614"/>
    </source>
</evidence>
<dbReference type="Pfam" id="PF13855">
    <property type="entry name" value="LRR_8"/>
    <property type="match status" value="1"/>
</dbReference>
<dbReference type="Pfam" id="PF08263">
    <property type="entry name" value="LRRNT_2"/>
    <property type="match status" value="1"/>
</dbReference>
<dbReference type="EMBL" id="JAMSHJ010000003">
    <property type="protein sequence ID" value="KAI5430398.1"/>
    <property type="molecule type" value="Genomic_DNA"/>
</dbReference>
<organism evidence="13 14">
    <name type="scientific">Pisum sativum</name>
    <name type="common">Garden pea</name>
    <name type="synonym">Lathyrus oleraceus</name>
    <dbReference type="NCBI Taxonomy" id="3888"/>
    <lineage>
        <taxon>Eukaryota</taxon>
        <taxon>Viridiplantae</taxon>
        <taxon>Streptophyta</taxon>
        <taxon>Embryophyta</taxon>
        <taxon>Tracheophyta</taxon>
        <taxon>Spermatophyta</taxon>
        <taxon>Magnoliopsida</taxon>
        <taxon>eudicotyledons</taxon>
        <taxon>Gunneridae</taxon>
        <taxon>Pentapetalae</taxon>
        <taxon>rosids</taxon>
        <taxon>fabids</taxon>
        <taxon>Fabales</taxon>
        <taxon>Fabaceae</taxon>
        <taxon>Papilionoideae</taxon>
        <taxon>50 kb inversion clade</taxon>
        <taxon>NPAAA clade</taxon>
        <taxon>Hologalegina</taxon>
        <taxon>IRL clade</taxon>
        <taxon>Fabeae</taxon>
        <taxon>Lathyrus</taxon>
    </lineage>
</organism>
<sequence>MHINALQQTYKNKTTIMMIFESLVLCFLSLLLLSPFAISEQCNPQDKKALLQIKKEFNTSITLQNLWDPKTDCCIWVWIQCHPTTNRVIGLVMKFDEPSNDIVGHIPSSVAQLPYLEHLEFNNLSKLSGTINPVISNLKHLKYLVISFTSISGTIPSFLSRFQNLEVLDLSFNKLSGIIPSSLSQLPNIRLLNLGNNKLTGQIPNSFGSFKKPGPEIYLSNNHLTGLIPASLGQIDSETINLSENKLEGDASMLFGNKKRIMRLDLSRNLLSFDLSKVDLPKSLTFLHLDHNYIYGKIPQVLNKVNALERFNVSYNLLCGEIPQGGDLQRFGVFAFYHNKCLCGSPLPKCKS</sequence>
<keyword evidence="10" id="KW-1015">Disulfide bond</keyword>
<accession>A0A9D4Y229</accession>
<keyword evidence="6" id="KW-0732">Signal</keyword>
<keyword evidence="7" id="KW-0677">Repeat</keyword>
<dbReference type="GO" id="GO:0006952">
    <property type="term" value="P:defense response"/>
    <property type="evidence" value="ECO:0007669"/>
    <property type="project" value="UniProtKB-KW"/>
</dbReference>
<comment type="caution">
    <text evidence="13">The sequence shown here is derived from an EMBL/GenBank/DDBJ whole genome shotgun (WGS) entry which is preliminary data.</text>
</comment>
<keyword evidence="14" id="KW-1185">Reference proteome</keyword>
<evidence type="ECO:0000256" key="6">
    <source>
        <dbReference type="ARBA" id="ARBA00022729"/>
    </source>
</evidence>
<keyword evidence="8" id="KW-0611">Plant defense</keyword>
<dbReference type="OrthoDB" id="676979at2759"/>
<dbReference type="Gene3D" id="3.80.10.10">
    <property type="entry name" value="Ribonuclease Inhibitor"/>
    <property type="match status" value="1"/>
</dbReference>
<dbReference type="AlphaFoldDB" id="A0A9D4Y229"/>
<evidence type="ECO:0000313" key="14">
    <source>
        <dbReference type="Proteomes" id="UP001058974"/>
    </source>
</evidence>
<evidence type="ECO:0000256" key="4">
    <source>
        <dbReference type="ARBA" id="ARBA00022525"/>
    </source>
</evidence>
<feature type="domain" description="Leucine-rich repeat-containing N-terminal plant-type" evidence="12">
    <location>
        <begin position="44"/>
        <end position="81"/>
    </location>
</feature>
<dbReference type="InterPro" id="IPR032675">
    <property type="entry name" value="LRR_dom_sf"/>
</dbReference>
<dbReference type="FunFam" id="3.80.10.10:FF:000400">
    <property type="entry name" value="Nuclear pore complex protein NUP107"/>
    <property type="match status" value="1"/>
</dbReference>
<evidence type="ECO:0000256" key="2">
    <source>
        <dbReference type="ARBA" id="ARBA00004191"/>
    </source>
</evidence>
<dbReference type="Gramene" id="Psat3g153320.1">
    <property type="protein sequence ID" value="Psat3g153320.1.cds1"/>
    <property type="gene ID" value="Psat3g153320"/>
</dbReference>
<evidence type="ECO:0000259" key="12">
    <source>
        <dbReference type="Pfam" id="PF08263"/>
    </source>
</evidence>